<dbReference type="Proteomes" id="UP000515135">
    <property type="component" value="Unplaced"/>
</dbReference>
<dbReference type="GO" id="GO:0043235">
    <property type="term" value="C:receptor complex"/>
    <property type="evidence" value="ECO:0007669"/>
    <property type="project" value="TreeGrafter"/>
</dbReference>
<dbReference type="PROSITE" id="PS00022">
    <property type="entry name" value="EGF_1"/>
    <property type="match status" value="1"/>
</dbReference>
<dbReference type="PROSITE" id="PS01186">
    <property type="entry name" value="EGF_2"/>
    <property type="match status" value="1"/>
</dbReference>
<dbReference type="GO" id="GO:0007169">
    <property type="term" value="P:cell surface receptor protein tyrosine kinase signaling pathway"/>
    <property type="evidence" value="ECO:0007669"/>
    <property type="project" value="TreeGrafter"/>
</dbReference>
<dbReference type="KEGG" id="bbel:109467725"/>
<dbReference type="InterPro" id="IPR011009">
    <property type="entry name" value="Kinase-like_dom_sf"/>
</dbReference>
<feature type="domain" description="Protein kinase" evidence="2">
    <location>
        <begin position="1"/>
        <end position="346"/>
    </location>
</feature>
<dbReference type="SUPFAM" id="SSF56112">
    <property type="entry name" value="Protein kinase-like (PK-like)"/>
    <property type="match status" value="1"/>
</dbReference>
<dbReference type="Gene3D" id="2.170.300.10">
    <property type="entry name" value="Tie2 ligand-binding domain superfamily"/>
    <property type="match status" value="1"/>
</dbReference>
<reference evidence="4" key="1">
    <citation type="submission" date="2025-08" db="UniProtKB">
        <authorList>
            <consortium name="RefSeq"/>
        </authorList>
    </citation>
    <scope>IDENTIFICATION</scope>
    <source>
        <tissue evidence="4">Gonad</tissue>
    </source>
</reference>
<evidence type="ECO:0000256" key="1">
    <source>
        <dbReference type="ARBA" id="ARBA00022840"/>
    </source>
</evidence>
<dbReference type="CDD" id="cd11304">
    <property type="entry name" value="Cadherin_repeat"/>
    <property type="match status" value="1"/>
</dbReference>
<dbReference type="PANTHER" id="PTHR24416:SF617">
    <property type="entry name" value="RET ONCOGENE, ISOFORM A"/>
    <property type="match status" value="1"/>
</dbReference>
<accession>A0A6P4YRS6</accession>
<dbReference type="FunFam" id="1.10.510.10:FF:000712">
    <property type="entry name" value="Uncharacterized protein"/>
    <property type="match status" value="1"/>
</dbReference>
<dbReference type="GO" id="GO:0004714">
    <property type="term" value="F:transmembrane receptor protein tyrosine kinase activity"/>
    <property type="evidence" value="ECO:0007669"/>
    <property type="project" value="TreeGrafter"/>
</dbReference>
<evidence type="ECO:0000313" key="4">
    <source>
        <dbReference type="RefSeq" id="XP_019621372.1"/>
    </source>
</evidence>
<organism evidence="3 4">
    <name type="scientific">Branchiostoma belcheri</name>
    <name type="common">Amphioxus</name>
    <dbReference type="NCBI Taxonomy" id="7741"/>
    <lineage>
        <taxon>Eukaryota</taxon>
        <taxon>Metazoa</taxon>
        <taxon>Chordata</taxon>
        <taxon>Cephalochordata</taxon>
        <taxon>Leptocardii</taxon>
        <taxon>Amphioxiformes</taxon>
        <taxon>Branchiostomatidae</taxon>
        <taxon>Branchiostoma</taxon>
    </lineage>
</organism>
<dbReference type="Gene3D" id="1.10.510.10">
    <property type="entry name" value="Transferase(Phosphotransferase) domain 1"/>
    <property type="match status" value="1"/>
</dbReference>
<dbReference type="PANTHER" id="PTHR24416">
    <property type="entry name" value="TYROSINE-PROTEIN KINASE RECEPTOR"/>
    <property type="match status" value="1"/>
</dbReference>
<dbReference type="GeneID" id="109467725"/>
<dbReference type="PROSITE" id="PS50011">
    <property type="entry name" value="PROTEIN_KINASE_DOM"/>
    <property type="match status" value="1"/>
</dbReference>
<keyword evidence="3" id="KW-1185">Reference proteome</keyword>
<evidence type="ECO:0000313" key="3">
    <source>
        <dbReference type="Proteomes" id="UP000515135"/>
    </source>
</evidence>
<evidence type="ECO:0000259" key="2">
    <source>
        <dbReference type="PROSITE" id="PS50011"/>
    </source>
</evidence>
<name>A0A6P4YRS6_BRABE</name>
<dbReference type="InterPro" id="IPR001245">
    <property type="entry name" value="Ser-Thr/Tyr_kinase_cat_dom"/>
</dbReference>
<dbReference type="RefSeq" id="XP_019621372.1">
    <property type="nucleotide sequence ID" value="XM_019765813.1"/>
</dbReference>
<dbReference type="OrthoDB" id="4062651at2759"/>
<dbReference type="GO" id="GO:0005886">
    <property type="term" value="C:plasma membrane"/>
    <property type="evidence" value="ECO:0007669"/>
    <property type="project" value="TreeGrafter"/>
</dbReference>
<dbReference type="InterPro" id="IPR000719">
    <property type="entry name" value="Prot_kinase_dom"/>
</dbReference>
<dbReference type="Pfam" id="PF07714">
    <property type="entry name" value="PK_Tyr_Ser-Thr"/>
    <property type="match status" value="1"/>
</dbReference>
<dbReference type="GO" id="GO:0005524">
    <property type="term" value="F:ATP binding"/>
    <property type="evidence" value="ECO:0007669"/>
    <property type="project" value="UniProtKB-KW"/>
</dbReference>
<dbReference type="AlphaFoldDB" id="A0A6P4YRS6"/>
<gene>
    <name evidence="4" type="primary">LOC109467725</name>
</gene>
<dbReference type="InterPro" id="IPR050122">
    <property type="entry name" value="RTK"/>
</dbReference>
<sequence length="356" mass="40010">MALFSVACSTTPLYATVPENAAIGRNVTSVLTTSQMGEDDVQCEIVEGDEHGRFIITACRITVARPPYEVTHFITLESNARAKGCPPNKYGIMCEKDCGCENGARCHGFNGACKCQPGWQGVVCDIPHSTVAIIPTPSDSRQIHIKSPLTLECRAFNLAVKGMTWGFPNGTKKWLRRTQEDQISRALEELRRLPIAHGDVAARNVLISGHDVAKLTDFGLARDVYSTISHADSVKTDAEELLPLKWMALESLKCRQFTCESDTWSFGVLLWEIASFGEEPNYQEMVRLTYPNLVEFLRRGMRLLKPRGCPNRLYDVMRSCWRQEPSARPTPEELEQKLTECRHEIDLQFVERESAV</sequence>
<protein>
    <submittedName>
        <fullName evidence="4">Tyrosine-protein kinase SYK-like</fullName>
    </submittedName>
</protein>
<dbReference type="PRINTS" id="PR00109">
    <property type="entry name" value="TYRKINASE"/>
</dbReference>
<dbReference type="InterPro" id="IPR000742">
    <property type="entry name" value="EGF"/>
</dbReference>
<proteinExistence type="predicted"/>
<dbReference type="CDD" id="cd00053">
    <property type="entry name" value="EGF"/>
    <property type="match status" value="1"/>
</dbReference>
<keyword evidence="1" id="KW-0547">Nucleotide-binding</keyword>
<keyword evidence="1" id="KW-0067">ATP-binding</keyword>